<organism evidence="1 2">
    <name type="scientific">Paragonimus heterotremus</name>
    <dbReference type="NCBI Taxonomy" id="100268"/>
    <lineage>
        <taxon>Eukaryota</taxon>
        <taxon>Metazoa</taxon>
        <taxon>Spiralia</taxon>
        <taxon>Lophotrochozoa</taxon>
        <taxon>Platyhelminthes</taxon>
        <taxon>Trematoda</taxon>
        <taxon>Digenea</taxon>
        <taxon>Plagiorchiida</taxon>
        <taxon>Troglotremata</taxon>
        <taxon>Troglotrematidae</taxon>
        <taxon>Paragonimus</taxon>
    </lineage>
</organism>
<evidence type="ECO:0000313" key="1">
    <source>
        <dbReference type="EMBL" id="KAF5404920.1"/>
    </source>
</evidence>
<dbReference type="Proteomes" id="UP000748531">
    <property type="component" value="Unassembled WGS sequence"/>
</dbReference>
<proteinExistence type="predicted"/>
<gene>
    <name evidence="1" type="ORF">PHET_01483</name>
</gene>
<name>A0A8J4WUH7_9TREM</name>
<evidence type="ECO:0000313" key="2">
    <source>
        <dbReference type="Proteomes" id="UP000748531"/>
    </source>
</evidence>
<sequence length="200" mass="22915">MSQQIEDLYPPELSQYSTAGIASANSPVGKLHRDRELEVELARLRIQEVEKRIELERMIQQRTTLDRKEYERKPPGDLNKLPIETPAFNRAIERQTDLHRRFVGNPKSYWSFIKASESGVENRTNDNQARLDYLIQYCGGSAKASIQHCTILEEDRSYLVVKEILRKRFGQNHMVAKAHTDELLDGSCLTNDSAASVQLA</sequence>
<accession>A0A8J4WUH7</accession>
<dbReference type="OrthoDB" id="7489123at2759"/>
<keyword evidence="2" id="KW-1185">Reference proteome</keyword>
<dbReference type="AlphaFoldDB" id="A0A8J4WUH7"/>
<dbReference type="Pfam" id="PF03564">
    <property type="entry name" value="DUF1759"/>
    <property type="match status" value="1"/>
</dbReference>
<dbReference type="PANTHER" id="PTHR47331">
    <property type="entry name" value="PHD-TYPE DOMAIN-CONTAINING PROTEIN"/>
    <property type="match status" value="1"/>
</dbReference>
<dbReference type="EMBL" id="LUCH01000525">
    <property type="protein sequence ID" value="KAF5404920.1"/>
    <property type="molecule type" value="Genomic_DNA"/>
</dbReference>
<comment type="caution">
    <text evidence="1">The sequence shown here is derived from an EMBL/GenBank/DDBJ whole genome shotgun (WGS) entry which is preliminary data.</text>
</comment>
<dbReference type="InterPro" id="IPR005312">
    <property type="entry name" value="DUF1759"/>
</dbReference>
<reference evidence="1" key="1">
    <citation type="submission" date="2019-05" db="EMBL/GenBank/DDBJ databases">
        <title>Annotation for the trematode Paragonimus heterotremus.</title>
        <authorList>
            <person name="Choi Y.-J."/>
        </authorList>
    </citation>
    <scope>NUCLEOTIDE SEQUENCE</scope>
    <source>
        <strain evidence="1">LC</strain>
    </source>
</reference>
<protein>
    <submittedName>
        <fullName evidence="1">Uncharacterized protein</fullName>
    </submittedName>
</protein>